<evidence type="ECO:0000256" key="1">
    <source>
        <dbReference type="SAM" id="MobiDB-lite"/>
    </source>
</evidence>
<evidence type="ECO:0000313" key="3">
    <source>
        <dbReference type="Proteomes" id="UP001165160"/>
    </source>
</evidence>
<sequence>MGCSNSKDPGLLDEDMMDVMDNHEKKVRNSIVKKDSARLKKRGTFKVEQSRGGMKKKTAHELRIREPGEMKEAPAGIPTLVNWVLTPEGAVLGEVFEGLKNGDYHEGELIQTSEIAMGQLCEEWKVVETESGSKYFLGINDTDELPQSQPKARAPSPAQTKAPSPVQTGGASPADEIIPLPSTPPPARTRVESEAALLDQQKEKVEKAAAKRAQIEAAKKAKEEEERAKTLALPAARRQTLGNEEEKKRWAKNREKILNEQAARIAAEKAKREQYELERERNMLMDIALTKEAQGVKSMTVGVSSEGHKYVIPEENGNAVKPKRIKPSEMMRNPSLVEEKGPME</sequence>
<feature type="compositionally biased region" description="Polar residues" evidence="1">
    <location>
        <begin position="157"/>
        <end position="170"/>
    </location>
</feature>
<dbReference type="Proteomes" id="UP001165160">
    <property type="component" value="Unassembled WGS sequence"/>
</dbReference>
<keyword evidence="3" id="KW-1185">Reference proteome</keyword>
<comment type="caution">
    <text evidence="2">The sequence shown here is derived from an EMBL/GenBank/DDBJ whole genome shotgun (WGS) entry which is preliminary data.</text>
</comment>
<reference evidence="3" key="1">
    <citation type="journal article" date="2023" name="Commun. Biol.">
        <title>Genome analysis of Parmales, the sister group of diatoms, reveals the evolutionary specialization of diatoms from phago-mixotrophs to photoautotrophs.</title>
        <authorList>
            <person name="Ban H."/>
            <person name="Sato S."/>
            <person name="Yoshikawa S."/>
            <person name="Yamada K."/>
            <person name="Nakamura Y."/>
            <person name="Ichinomiya M."/>
            <person name="Sato N."/>
            <person name="Blanc-Mathieu R."/>
            <person name="Endo H."/>
            <person name="Kuwata A."/>
            <person name="Ogata H."/>
        </authorList>
    </citation>
    <scope>NUCLEOTIDE SEQUENCE [LARGE SCALE GENOMIC DNA]</scope>
    <source>
        <strain evidence="3">NIES 3699</strain>
    </source>
</reference>
<feature type="region of interest" description="Disordered" evidence="1">
    <location>
        <begin position="321"/>
        <end position="344"/>
    </location>
</feature>
<organism evidence="2 3">
    <name type="scientific">Triparma verrucosa</name>
    <dbReference type="NCBI Taxonomy" id="1606542"/>
    <lineage>
        <taxon>Eukaryota</taxon>
        <taxon>Sar</taxon>
        <taxon>Stramenopiles</taxon>
        <taxon>Ochrophyta</taxon>
        <taxon>Bolidophyceae</taxon>
        <taxon>Parmales</taxon>
        <taxon>Triparmaceae</taxon>
        <taxon>Triparma</taxon>
    </lineage>
</organism>
<name>A0A9W7ES76_9STRA</name>
<protein>
    <submittedName>
        <fullName evidence="2">Uncharacterized protein</fullName>
    </submittedName>
</protein>
<gene>
    <name evidence="2" type="ORF">TrVE_jg6852</name>
</gene>
<dbReference type="AlphaFoldDB" id="A0A9W7ES76"/>
<accession>A0A9W7ES76</accession>
<dbReference type="EMBL" id="BRXX01000076">
    <property type="protein sequence ID" value="GMH87928.1"/>
    <property type="molecule type" value="Genomic_DNA"/>
</dbReference>
<evidence type="ECO:0000313" key="2">
    <source>
        <dbReference type="EMBL" id="GMH87928.1"/>
    </source>
</evidence>
<feature type="region of interest" description="Disordered" evidence="1">
    <location>
        <begin position="137"/>
        <end position="193"/>
    </location>
</feature>
<proteinExistence type="predicted"/>